<dbReference type="SUPFAM" id="SSF63418">
    <property type="entry name" value="MurE/MurF N-terminal domain"/>
    <property type="match status" value="1"/>
</dbReference>
<feature type="binding site" evidence="7">
    <location>
        <position position="192"/>
    </location>
    <ligand>
        <name>UDP-N-acetyl-alpha-D-muramoyl-L-alanyl-D-glutamate</name>
        <dbReference type="ChEBI" id="CHEBI:83900"/>
    </ligand>
</feature>
<dbReference type="AlphaFoldDB" id="A0A081G3N4"/>
<feature type="domain" description="Mur ligase central" evidence="11">
    <location>
        <begin position="115"/>
        <end position="316"/>
    </location>
</feature>
<dbReference type="PANTHER" id="PTHR23135:SF4">
    <property type="entry name" value="UDP-N-ACETYLMURAMOYL-L-ALANYL-D-GLUTAMATE--2,6-DIAMINOPIMELATE LIGASE MURE HOMOLOG, CHLOROPLASTIC"/>
    <property type="match status" value="1"/>
</dbReference>
<accession>A0A081G3N4</accession>
<dbReference type="Gene3D" id="3.90.190.20">
    <property type="entry name" value="Mur ligase, C-terminal domain"/>
    <property type="match status" value="1"/>
</dbReference>
<keyword evidence="2 7" id="KW-0132">Cell division</keyword>
<keyword evidence="3 7" id="KW-0133">Cell shape</keyword>
<evidence type="ECO:0000259" key="9">
    <source>
        <dbReference type="Pfam" id="PF01225"/>
    </source>
</evidence>
<dbReference type="NCBIfam" id="NF001126">
    <property type="entry name" value="PRK00139.1-4"/>
    <property type="match status" value="1"/>
</dbReference>
<keyword evidence="7" id="KW-0067">ATP-binding</keyword>
<dbReference type="PATRIC" id="fig|1232683.4.peg.341"/>
<evidence type="ECO:0000256" key="5">
    <source>
        <dbReference type="ARBA" id="ARBA00023306"/>
    </source>
</evidence>
<dbReference type="GO" id="GO:0008360">
    <property type="term" value="P:regulation of cell shape"/>
    <property type="evidence" value="ECO:0007669"/>
    <property type="project" value="UniProtKB-KW"/>
</dbReference>
<protein>
    <recommendedName>
        <fullName evidence="7">UDP-N-acetylmuramoyl-L-alanyl-D-glutamate--2,6-diaminopimelate ligase</fullName>
        <ecNumber evidence="7">6.3.2.13</ecNumber>
    </recommendedName>
    <alternativeName>
        <fullName evidence="7">Meso-A2pm-adding enzyme</fullName>
    </alternativeName>
    <alternativeName>
        <fullName evidence="7">Meso-diaminopimelate-adding enzyme</fullName>
    </alternativeName>
    <alternativeName>
        <fullName evidence="7">UDP-MurNAc-L-Ala-D-Glu:meso-diaminopimelate ligase</fullName>
    </alternativeName>
    <alternativeName>
        <fullName evidence="7">UDP-MurNAc-tripeptide synthetase</fullName>
    </alternativeName>
    <alternativeName>
        <fullName evidence="7">UDP-N-acetylmuramyl-tripeptide synthetase</fullName>
    </alternativeName>
</protein>
<dbReference type="HAMAP" id="MF_00208">
    <property type="entry name" value="MurE"/>
    <property type="match status" value="1"/>
</dbReference>
<dbReference type="Gene3D" id="3.40.1390.10">
    <property type="entry name" value="MurE/MurF, N-terminal domain"/>
    <property type="match status" value="1"/>
</dbReference>
<feature type="binding site" evidence="7">
    <location>
        <begin position="117"/>
        <end position="123"/>
    </location>
    <ligand>
        <name>ATP</name>
        <dbReference type="ChEBI" id="CHEBI:30616"/>
    </ligand>
</feature>
<dbReference type="GO" id="GO:0005524">
    <property type="term" value="F:ATP binding"/>
    <property type="evidence" value="ECO:0007669"/>
    <property type="project" value="UniProtKB-UniRule"/>
</dbReference>
<dbReference type="InterPro" id="IPR035911">
    <property type="entry name" value="MurE/MurF_N"/>
</dbReference>
<dbReference type="Pfam" id="PF01225">
    <property type="entry name" value="Mur_ligase"/>
    <property type="match status" value="1"/>
</dbReference>
<comment type="similarity">
    <text evidence="1 7">Belongs to the MurCDEF family. MurE subfamily.</text>
</comment>
<keyword evidence="7" id="KW-0547">Nucleotide-binding</keyword>
<comment type="pathway">
    <text evidence="7 8">Cell wall biogenesis; peptidoglycan biosynthesis.</text>
</comment>
<keyword evidence="4 7" id="KW-0573">Peptidoglycan synthesis</keyword>
<feature type="binding site" evidence="7">
    <location>
        <position position="470"/>
    </location>
    <ligand>
        <name>meso-2,6-diaminopimelate</name>
        <dbReference type="ChEBI" id="CHEBI:57791"/>
    </ligand>
</feature>
<dbReference type="eggNOG" id="COG0769">
    <property type="taxonomic scope" value="Bacteria"/>
</dbReference>
<dbReference type="InterPro" id="IPR004101">
    <property type="entry name" value="Mur_ligase_C"/>
</dbReference>
<evidence type="ECO:0000256" key="7">
    <source>
        <dbReference type="HAMAP-Rule" id="MF_00208"/>
    </source>
</evidence>
<feature type="binding site" evidence="7">
    <location>
        <position position="466"/>
    </location>
    <ligand>
        <name>meso-2,6-diaminopimelate</name>
        <dbReference type="ChEBI" id="CHEBI:57791"/>
    </ligand>
</feature>
<dbReference type="GO" id="GO:0005737">
    <property type="term" value="C:cytoplasm"/>
    <property type="evidence" value="ECO:0007669"/>
    <property type="project" value="UniProtKB-SubCell"/>
</dbReference>
<organism evidence="12 13">
    <name type="scientific">Marinobacterium lacunae</name>
    <dbReference type="NCBI Taxonomy" id="1232683"/>
    <lineage>
        <taxon>Bacteria</taxon>
        <taxon>Pseudomonadati</taxon>
        <taxon>Pseudomonadota</taxon>
        <taxon>Gammaproteobacteria</taxon>
        <taxon>Oceanospirillales</taxon>
        <taxon>Oceanospirillaceae</taxon>
        <taxon>Marinobacterium</taxon>
    </lineage>
</organism>
<dbReference type="RefSeq" id="WP_231516979.1">
    <property type="nucleotide sequence ID" value="NZ_JMQN01000011.1"/>
</dbReference>
<dbReference type="InterPro" id="IPR036565">
    <property type="entry name" value="Mur-like_cat_sf"/>
</dbReference>
<evidence type="ECO:0000313" key="12">
    <source>
        <dbReference type="EMBL" id="KEA65389.1"/>
    </source>
</evidence>
<comment type="caution">
    <text evidence="7">Lacks conserved residue(s) required for the propagation of feature annotation.</text>
</comment>
<dbReference type="InterPro" id="IPR036615">
    <property type="entry name" value="Mur_ligase_C_dom_sf"/>
</dbReference>
<dbReference type="NCBIfam" id="NF001124">
    <property type="entry name" value="PRK00139.1-2"/>
    <property type="match status" value="1"/>
</dbReference>
<dbReference type="Proteomes" id="UP000028252">
    <property type="component" value="Unassembled WGS sequence"/>
</dbReference>
<proteinExistence type="inferred from homology"/>
<comment type="subcellular location">
    <subcellularLocation>
        <location evidence="7 8">Cytoplasm</location>
    </subcellularLocation>
</comment>
<keyword evidence="6 7" id="KW-0961">Cell wall biogenesis/degradation</keyword>
<dbReference type="InterPro" id="IPR005761">
    <property type="entry name" value="UDP-N-AcMur-Glu-dNH2Pim_ligase"/>
</dbReference>
<keyword evidence="7" id="KW-0460">Magnesium</keyword>
<comment type="caution">
    <text evidence="12">The sequence shown here is derived from an EMBL/GenBank/DDBJ whole genome shotgun (WGS) entry which is preliminary data.</text>
</comment>
<comment type="catalytic activity">
    <reaction evidence="7">
        <text>UDP-N-acetyl-alpha-D-muramoyl-L-alanyl-D-glutamate + meso-2,6-diaminopimelate + ATP = UDP-N-acetyl-alpha-D-muramoyl-L-alanyl-gamma-D-glutamyl-meso-2,6-diaminopimelate + ADP + phosphate + H(+)</text>
        <dbReference type="Rhea" id="RHEA:23676"/>
        <dbReference type="ChEBI" id="CHEBI:15378"/>
        <dbReference type="ChEBI" id="CHEBI:30616"/>
        <dbReference type="ChEBI" id="CHEBI:43474"/>
        <dbReference type="ChEBI" id="CHEBI:57791"/>
        <dbReference type="ChEBI" id="CHEBI:83900"/>
        <dbReference type="ChEBI" id="CHEBI:83905"/>
        <dbReference type="ChEBI" id="CHEBI:456216"/>
        <dbReference type="EC" id="6.3.2.13"/>
    </reaction>
</comment>
<dbReference type="Pfam" id="PF02875">
    <property type="entry name" value="Mur_ligase_C"/>
    <property type="match status" value="1"/>
</dbReference>
<dbReference type="SUPFAM" id="SSF53244">
    <property type="entry name" value="MurD-like peptide ligases, peptide-binding domain"/>
    <property type="match status" value="1"/>
</dbReference>
<gene>
    <name evidence="7" type="primary">murE</name>
    <name evidence="12" type="ORF">ADIMK_0346</name>
</gene>
<evidence type="ECO:0000256" key="3">
    <source>
        <dbReference type="ARBA" id="ARBA00022960"/>
    </source>
</evidence>
<comment type="function">
    <text evidence="7">Catalyzes the addition of meso-diaminopimelic acid to the nucleotide precursor UDP-N-acetylmuramoyl-L-alanyl-D-glutamate (UMAG) in the biosynthesis of bacterial cell-wall peptidoglycan.</text>
</comment>
<feature type="binding site" evidence="7">
    <location>
        <position position="186"/>
    </location>
    <ligand>
        <name>UDP-N-acetyl-alpha-D-muramoyl-L-alanyl-D-glutamate</name>
        <dbReference type="ChEBI" id="CHEBI:83900"/>
    </ligand>
</feature>
<evidence type="ECO:0000256" key="2">
    <source>
        <dbReference type="ARBA" id="ARBA00022618"/>
    </source>
</evidence>
<feature type="binding site" evidence="7">
    <location>
        <begin position="159"/>
        <end position="160"/>
    </location>
    <ligand>
        <name>UDP-N-acetyl-alpha-D-muramoyl-L-alanyl-D-glutamate</name>
        <dbReference type="ChEBI" id="CHEBI:83900"/>
    </ligand>
</feature>
<dbReference type="PANTHER" id="PTHR23135">
    <property type="entry name" value="MUR LIGASE FAMILY MEMBER"/>
    <property type="match status" value="1"/>
</dbReference>
<dbReference type="UniPathway" id="UPA00219"/>
<keyword evidence="5 7" id="KW-0131">Cell cycle</keyword>
<dbReference type="GO" id="GO:0008765">
    <property type="term" value="F:UDP-N-acetylmuramoylalanyl-D-glutamate-2,6-diaminopimelate ligase activity"/>
    <property type="evidence" value="ECO:0007669"/>
    <property type="project" value="UniProtKB-UniRule"/>
</dbReference>
<dbReference type="GO" id="GO:0000287">
    <property type="term" value="F:magnesium ion binding"/>
    <property type="evidence" value="ECO:0007669"/>
    <property type="project" value="UniProtKB-UniRule"/>
</dbReference>
<feature type="binding site" evidence="7">
    <location>
        <begin position="415"/>
        <end position="418"/>
    </location>
    <ligand>
        <name>meso-2,6-diaminopimelate</name>
        <dbReference type="ChEBI" id="CHEBI:57791"/>
    </ligand>
</feature>
<comment type="cofactor">
    <cofactor evidence="7">
        <name>Mg(2+)</name>
        <dbReference type="ChEBI" id="CHEBI:18420"/>
    </cofactor>
</comment>
<dbReference type="EC" id="6.3.2.13" evidence="7"/>
<feature type="binding site" evidence="7">
    <location>
        <position position="32"/>
    </location>
    <ligand>
        <name>UDP-N-acetyl-alpha-D-muramoyl-L-alanyl-D-glutamate</name>
        <dbReference type="ChEBI" id="CHEBI:83900"/>
    </ligand>
</feature>
<feature type="short sequence motif" description="Meso-diaminopimelate recognition motif" evidence="7">
    <location>
        <begin position="415"/>
        <end position="418"/>
    </location>
</feature>
<dbReference type="NCBIfam" id="TIGR01085">
    <property type="entry name" value="murE"/>
    <property type="match status" value="1"/>
</dbReference>
<evidence type="ECO:0000259" key="11">
    <source>
        <dbReference type="Pfam" id="PF08245"/>
    </source>
</evidence>
<evidence type="ECO:0000259" key="10">
    <source>
        <dbReference type="Pfam" id="PF02875"/>
    </source>
</evidence>
<feature type="binding site" evidence="7">
    <location>
        <position position="194"/>
    </location>
    <ligand>
        <name>UDP-N-acetyl-alpha-D-muramoyl-L-alanyl-D-glutamate</name>
        <dbReference type="ChEBI" id="CHEBI:83900"/>
    </ligand>
</feature>
<dbReference type="InterPro" id="IPR013221">
    <property type="entry name" value="Mur_ligase_cen"/>
</dbReference>
<dbReference type="GO" id="GO:0051301">
    <property type="term" value="P:cell division"/>
    <property type="evidence" value="ECO:0007669"/>
    <property type="project" value="UniProtKB-KW"/>
</dbReference>
<evidence type="ECO:0000256" key="6">
    <source>
        <dbReference type="ARBA" id="ARBA00023316"/>
    </source>
</evidence>
<feature type="domain" description="Mur ligase C-terminal" evidence="10">
    <location>
        <begin position="340"/>
        <end position="468"/>
    </location>
</feature>
<dbReference type="STRING" id="1232683.ADIMK_0346"/>
<reference evidence="12 13" key="1">
    <citation type="submission" date="2014-04" db="EMBL/GenBank/DDBJ databases">
        <title>Marinobacterium kochiensis sp. nov., isolated from sediment sample collected from Kochi backwaters in Kerala, India.</title>
        <authorList>
            <person name="Singh A."/>
            <person name="Pinnaka A.K."/>
        </authorList>
    </citation>
    <scope>NUCLEOTIDE SEQUENCE [LARGE SCALE GENOMIC DNA]</scope>
    <source>
        <strain evidence="12 13">AK27</strain>
    </source>
</reference>
<feature type="binding site" evidence="7">
    <location>
        <position position="391"/>
    </location>
    <ligand>
        <name>meso-2,6-diaminopimelate</name>
        <dbReference type="ChEBI" id="CHEBI:57791"/>
    </ligand>
</feature>
<name>A0A081G3N4_9GAMM</name>
<keyword evidence="7" id="KW-0963">Cytoplasm</keyword>
<keyword evidence="7 12" id="KW-0436">Ligase</keyword>
<dbReference type="GO" id="GO:0009252">
    <property type="term" value="P:peptidoglycan biosynthetic process"/>
    <property type="evidence" value="ECO:0007669"/>
    <property type="project" value="UniProtKB-UniRule"/>
</dbReference>
<feature type="modified residue" description="N6-carboxylysine" evidence="7">
    <location>
        <position position="226"/>
    </location>
</feature>
<evidence type="ECO:0000256" key="4">
    <source>
        <dbReference type="ARBA" id="ARBA00022984"/>
    </source>
</evidence>
<evidence type="ECO:0000313" key="13">
    <source>
        <dbReference type="Proteomes" id="UP000028252"/>
    </source>
</evidence>
<dbReference type="InterPro" id="IPR000713">
    <property type="entry name" value="Mur_ligase_N"/>
</dbReference>
<dbReference type="GO" id="GO:0071555">
    <property type="term" value="P:cell wall organization"/>
    <property type="evidence" value="ECO:0007669"/>
    <property type="project" value="UniProtKB-KW"/>
</dbReference>
<sequence length="503" mass="53586">MMTAAGIQLSQLLPQVPQRLAALRVSGICIDSRRVQPGDLFFARSGVNHRGVDYIDQAAANGAVVAVADESEIAEDELHLFEIPVLRVAGLKSLVGYAASRFFGEPSREMRIVGITGTNGKTSCAHYLAQAMTHCGVPTALIGTVGNGFPGRLREATHTTPDPISLHAELARLRDQGAQAVVMEVSSHALDQARVAGVQFDAAAYTNLTHDHLDYHGDMVGYAKAKARLFTDYGAPLQVLNADDPEGERLLAQPCPAGGERIGFSVSNPSAQVFAQNLVLGPQGMMFELHTPWGEVVVTAPLLGRFNVSNLLLVASLMGGMGYELSNISTALAQLEPVTGRMERFGAQGAPTVIVDYAHTPDALDKAIQAARAHMVGDSRLWVVFGCGGDRDNAKRSVMGEIAAQGADEIVLTSDNPRSENPRSIIQMIQQGIPAERAAHVEPDRAQAIAFAVAQASAADMVLVAGKGHETYQEINGVRSAFSDQAHVKDALMKRSGSEEARR</sequence>
<dbReference type="SUPFAM" id="SSF53623">
    <property type="entry name" value="MurD-like peptide ligases, catalytic domain"/>
    <property type="match status" value="1"/>
</dbReference>
<keyword evidence="13" id="KW-1185">Reference proteome</keyword>
<dbReference type="EMBL" id="JMQN01000011">
    <property type="protein sequence ID" value="KEA65389.1"/>
    <property type="molecule type" value="Genomic_DNA"/>
</dbReference>
<dbReference type="Pfam" id="PF08245">
    <property type="entry name" value="Mur_ligase_M"/>
    <property type="match status" value="1"/>
</dbReference>
<evidence type="ECO:0000256" key="1">
    <source>
        <dbReference type="ARBA" id="ARBA00005898"/>
    </source>
</evidence>
<evidence type="ECO:0000256" key="8">
    <source>
        <dbReference type="RuleBase" id="RU004135"/>
    </source>
</evidence>
<feature type="domain" description="Mur ligase N-terminal catalytic" evidence="9">
    <location>
        <begin position="25"/>
        <end position="74"/>
    </location>
</feature>
<comment type="PTM">
    <text evidence="7">Carboxylation is probably crucial for Mg(2+) binding and, consequently, for the gamma-phosphate positioning of ATP.</text>
</comment>
<dbReference type="Gene3D" id="3.40.1190.10">
    <property type="entry name" value="Mur-like, catalytic domain"/>
    <property type="match status" value="1"/>
</dbReference>